<comment type="caution">
    <text evidence="2">The sequence shown here is derived from an EMBL/GenBank/DDBJ whole genome shotgun (WGS) entry which is preliminary data.</text>
</comment>
<accession>A0A941F9D9</accession>
<name>A0A941F9D9_9ACTN</name>
<keyword evidence="1" id="KW-0732">Signal</keyword>
<feature type="signal peptide" evidence="1">
    <location>
        <begin position="1"/>
        <end position="21"/>
    </location>
</feature>
<evidence type="ECO:0000256" key="1">
    <source>
        <dbReference type="SAM" id="SignalP"/>
    </source>
</evidence>
<sequence length="164" mass="17090">MRRHIITITAVALLAAGCSSASGDKPEVTPTAEASVEAAAESSAPAEVKLSEEWVPKLEAALGKTEANICKEVGAPKCVKFITELTSVVYAVGTAIEEAGAELDYPRSMKDVETVEKASEAYVDAECKGSTELTLGDSVCAGYTATLMVTPATLQMNLTTDELS</sequence>
<dbReference type="AlphaFoldDB" id="A0A941F9D9"/>
<protein>
    <recommendedName>
        <fullName evidence="4">Lipoprotein</fullName>
    </recommendedName>
</protein>
<evidence type="ECO:0000313" key="3">
    <source>
        <dbReference type="Proteomes" id="UP000682308"/>
    </source>
</evidence>
<dbReference type="PROSITE" id="PS51257">
    <property type="entry name" value="PROKAR_LIPOPROTEIN"/>
    <property type="match status" value="1"/>
</dbReference>
<dbReference type="EMBL" id="JAGTPG010000001">
    <property type="protein sequence ID" value="MBR8638621.1"/>
    <property type="molecule type" value="Genomic_DNA"/>
</dbReference>
<reference evidence="2 3" key="1">
    <citation type="submission" date="2021-04" db="EMBL/GenBank/DDBJ databases">
        <title>Characterization of the biosynthetic gene cluster of new lipopeptides with antitumor activity in the genome of the marine Streptomyces PHM034.</title>
        <authorList>
            <person name="Ceniceros A."/>
            <person name="Canedo L."/>
            <person name="Mendez C."/>
            <person name="Olano C."/>
            <person name="Schleissner C."/>
            <person name="Cuevas C."/>
            <person name="De La Calle F."/>
            <person name="Salas J.A."/>
        </authorList>
    </citation>
    <scope>NUCLEOTIDE SEQUENCE [LARGE SCALE GENOMIC DNA]</scope>
    <source>
        <strain evidence="2 3">PHM034</strain>
    </source>
</reference>
<dbReference type="Proteomes" id="UP000682308">
    <property type="component" value="Unassembled WGS sequence"/>
</dbReference>
<feature type="chain" id="PRO_5037405262" description="Lipoprotein" evidence="1">
    <location>
        <begin position="22"/>
        <end position="164"/>
    </location>
</feature>
<proteinExistence type="predicted"/>
<evidence type="ECO:0008006" key="4">
    <source>
        <dbReference type="Google" id="ProtNLM"/>
    </source>
</evidence>
<keyword evidence="3" id="KW-1185">Reference proteome</keyword>
<organism evidence="2 3">
    <name type="scientific">Streptomyces tuirus</name>
    <dbReference type="NCBI Taxonomy" id="68278"/>
    <lineage>
        <taxon>Bacteria</taxon>
        <taxon>Bacillati</taxon>
        <taxon>Actinomycetota</taxon>
        <taxon>Actinomycetes</taxon>
        <taxon>Kitasatosporales</taxon>
        <taxon>Streptomycetaceae</taxon>
        <taxon>Streptomyces</taxon>
    </lineage>
</organism>
<evidence type="ECO:0000313" key="2">
    <source>
        <dbReference type="EMBL" id="MBR8638621.1"/>
    </source>
</evidence>
<gene>
    <name evidence="2" type="ORF">KEF29_03230</name>
</gene>